<reference evidence="1" key="1">
    <citation type="submission" date="2021-02" db="EMBL/GenBank/DDBJ databases">
        <authorList>
            <consortium name="DOE Joint Genome Institute"/>
            <person name="Ahrendt S."/>
            <person name="Looney B.P."/>
            <person name="Miyauchi S."/>
            <person name="Morin E."/>
            <person name="Drula E."/>
            <person name="Courty P.E."/>
            <person name="Chicoki N."/>
            <person name="Fauchery L."/>
            <person name="Kohler A."/>
            <person name="Kuo A."/>
            <person name="Labutti K."/>
            <person name="Pangilinan J."/>
            <person name="Lipzen A."/>
            <person name="Riley R."/>
            <person name="Andreopoulos W."/>
            <person name="He G."/>
            <person name="Johnson J."/>
            <person name="Barry K.W."/>
            <person name="Grigoriev I.V."/>
            <person name="Nagy L."/>
            <person name="Hibbett D."/>
            <person name="Henrissat B."/>
            <person name="Matheny P.B."/>
            <person name="Labbe J."/>
            <person name="Martin F."/>
        </authorList>
    </citation>
    <scope>NUCLEOTIDE SEQUENCE</scope>
    <source>
        <strain evidence="1">FP105234-sp</strain>
    </source>
</reference>
<evidence type="ECO:0000313" key="1">
    <source>
        <dbReference type="EMBL" id="KAI0052947.1"/>
    </source>
</evidence>
<feature type="non-terminal residue" evidence="1">
    <location>
        <position position="1"/>
    </location>
</feature>
<dbReference type="Proteomes" id="UP000814033">
    <property type="component" value="Unassembled WGS sequence"/>
</dbReference>
<organism evidence="1 2">
    <name type="scientific">Auriscalpium vulgare</name>
    <dbReference type="NCBI Taxonomy" id="40419"/>
    <lineage>
        <taxon>Eukaryota</taxon>
        <taxon>Fungi</taxon>
        <taxon>Dikarya</taxon>
        <taxon>Basidiomycota</taxon>
        <taxon>Agaricomycotina</taxon>
        <taxon>Agaricomycetes</taxon>
        <taxon>Russulales</taxon>
        <taxon>Auriscalpiaceae</taxon>
        <taxon>Auriscalpium</taxon>
    </lineage>
</organism>
<gene>
    <name evidence="1" type="ORF">FA95DRAFT_1482312</name>
</gene>
<evidence type="ECO:0000313" key="2">
    <source>
        <dbReference type="Proteomes" id="UP000814033"/>
    </source>
</evidence>
<sequence>QRGVRYLVFAAQLDHRVHWRHQDKEKIGRLFRVARSRHPYLCRFVHDWATEEFVKSSLKNRRAYHTRMNYDEVAEDLHADTNGHAAD</sequence>
<protein>
    <submittedName>
        <fullName evidence="1">Uncharacterized protein</fullName>
    </submittedName>
</protein>
<comment type="caution">
    <text evidence="1">The sequence shown here is derived from an EMBL/GenBank/DDBJ whole genome shotgun (WGS) entry which is preliminary data.</text>
</comment>
<name>A0ACB8S9Z7_9AGAM</name>
<accession>A0ACB8S9Z7</accession>
<proteinExistence type="predicted"/>
<reference evidence="1" key="2">
    <citation type="journal article" date="2022" name="New Phytol.">
        <title>Evolutionary transition to the ectomycorrhizal habit in the genomes of a hyperdiverse lineage of mushroom-forming fungi.</title>
        <authorList>
            <person name="Looney B."/>
            <person name="Miyauchi S."/>
            <person name="Morin E."/>
            <person name="Drula E."/>
            <person name="Courty P.E."/>
            <person name="Kohler A."/>
            <person name="Kuo A."/>
            <person name="LaButti K."/>
            <person name="Pangilinan J."/>
            <person name="Lipzen A."/>
            <person name="Riley R."/>
            <person name="Andreopoulos W."/>
            <person name="He G."/>
            <person name="Johnson J."/>
            <person name="Nolan M."/>
            <person name="Tritt A."/>
            <person name="Barry K.W."/>
            <person name="Grigoriev I.V."/>
            <person name="Nagy L.G."/>
            <person name="Hibbett D."/>
            <person name="Henrissat B."/>
            <person name="Matheny P.B."/>
            <person name="Labbe J."/>
            <person name="Martin F.M."/>
        </authorList>
    </citation>
    <scope>NUCLEOTIDE SEQUENCE</scope>
    <source>
        <strain evidence="1">FP105234-sp</strain>
    </source>
</reference>
<keyword evidence="2" id="KW-1185">Reference proteome</keyword>
<dbReference type="EMBL" id="MU275842">
    <property type="protein sequence ID" value="KAI0052947.1"/>
    <property type="molecule type" value="Genomic_DNA"/>
</dbReference>